<dbReference type="Pfam" id="PF01593">
    <property type="entry name" value="Amino_oxidase"/>
    <property type="match status" value="1"/>
</dbReference>
<accession>A0A1F5ZNH0</accession>
<dbReference type="SUPFAM" id="SSF51905">
    <property type="entry name" value="FAD/NAD(P)-binding domain"/>
    <property type="match status" value="1"/>
</dbReference>
<proteinExistence type="predicted"/>
<evidence type="ECO:0000259" key="1">
    <source>
        <dbReference type="Pfam" id="PF01593"/>
    </source>
</evidence>
<sequence>MNIAIIGGGFTGLSAAYELTKCGHTVTLFEKEKQLGGLAVGWKEKGWQWSLEKGYHHWFTNDNSIFGLIRELGLYEKLIIKRPITSIWWNGRMYPFDSPSTLLSFPGLSFLDKIRTALLLSGLKLNPFWEPLESITAEHLFRTIGGTNAYRTIWEPLLYGKFGDYAPEISAAWLWARVKKRTPSLVYMQGGFQTLVDALARAIRKRGGTIKTNSKFKIQNSKFDRTLLTVPTSIAMKLFPEMKRSSVPHLHAQVLILETKEPILKDVYWLNVTDRSFPFLAVVAHTNMIDKKHYGGHHITYIGNYLPDGHKYLSMTADQLYREFLPFINRLSITANGKMKTVNSSKKSLPFTVYRLHSFVGPFAQPVAELHYSQIAPKLNTPVPGVYLANLDSIYPWDRGTNYAVELGVKAARTIHEDS</sequence>
<dbReference type="InterPro" id="IPR050464">
    <property type="entry name" value="Zeta_carotene_desat/Oxidored"/>
</dbReference>
<dbReference type="Proteomes" id="UP000177416">
    <property type="component" value="Unassembled WGS sequence"/>
</dbReference>
<dbReference type="NCBIfam" id="NF005560">
    <property type="entry name" value="PRK07233.1"/>
    <property type="match status" value="1"/>
</dbReference>
<organism evidence="2 3">
    <name type="scientific">Candidatus Gottesmanbacteria bacterium RIFCSPHIGHO2_01_FULL_46_14</name>
    <dbReference type="NCBI Taxonomy" id="1798380"/>
    <lineage>
        <taxon>Bacteria</taxon>
        <taxon>Candidatus Gottesmaniibacteriota</taxon>
    </lineage>
</organism>
<dbReference type="PRINTS" id="PR00419">
    <property type="entry name" value="ADXRDTASE"/>
</dbReference>
<dbReference type="InterPro" id="IPR002937">
    <property type="entry name" value="Amino_oxidase"/>
</dbReference>
<comment type="caution">
    <text evidence="2">The sequence shown here is derived from an EMBL/GenBank/DDBJ whole genome shotgun (WGS) entry which is preliminary data.</text>
</comment>
<feature type="domain" description="Amine oxidase" evidence="1">
    <location>
        <begin position="10"/>
        <end position="415"/>
    </location>
</feature>
<dbReference type="PANTHER" id="PTHR42923:SF46">
    <property type="entry name" value="AMINE OXIDASE"/>
    <property type="match status" value="1"/>
</dbReference>
<dbReference type="PANTHER" id="PTHR42923">
    <property type="entry name" value="PROTOPORPHYRINOGEN OXIDASE"/>
    <property type="match status" value="1"/>
</dbReference>
<protein>
    <recommendedName>
        <fullName evidence="1">Amine oxidase domain-containing protein</fullName>
    </recommendedName>
</protein>
<evidence type="ECO:0000313" key="2">
    <source>
        <dbReference type="EMBL" id="OGG13617.1"/>
    </source>
</evidence>
<dbReference type="GO" id="GO:0016491">
    <property type="term" value="F:oxidoreductase activity"/>
    <property type="evidence" value="ECO:0007669"/>
    <property type="project" value="InterPro"/>
</dbReference>
<name>A0A1F5ZNH0_9BACT</name>
<dbReference type="AlphaFoldDB" id="A0A1F5ZNH0"/>
<evidence type="ECO:0000313" key="3">
    <source>
        <dbReference type="Proteomes" id="UP000177416"/>
    </source>
</evidence>
<gene>
    <name evidence="2" type="ORF">A2875_00430</name>
</gene>
<dbReference type="EMBL" id="MFJJ01000041">
    <property type="protein sequence ID" value="OGG13617.1"/>
    <property type="molecule type" value="Genomic_DNA"/>
</dbReference>
<reference evidence="2 3" key="1">
    <citation type="journal article" date="2016" name="Nat. Commun.">
        <title>Thousands of microbial genomes shed light on interconnected biogeochemical processes in an aquifer system.</title>
        <authorList>
            <person name="Anantharaman K."/>
            <person name="Brown C.T."/>
            <person name="Hug L.A."/>
            <person name="Sharon I."/>
            <person name="Castelle C.J."/>
            <person name="Probst A.J."/>
            <person name="Thomas B.C."/>
            <person name="Singh A."/>
            <person name="Wilkins M.J."/>
            <person name="Karaoz U."/>
            <person name="Brodie E.L."/>
            <person name="Williams K.H."/>
            <person name="Hubbard S.S."/>
            <person name="Banfield J.F."/>
        </authorList>
    </citation>
    <scope>NUCLEOTIDE SEQUENCE [LARGE SCALE GENOMIC DNA]</scope>
</reference>
<dbReference type="InterPro" id="IPR036188">
    <property type="entry name" value="FAD/NAD-bd_sf"/>
</dbReference>
<dbReference type="Gene3D" id="3.50.50.60">
    <property type="entry name" value="FAD/NAD(P)-binding domain"/>
    <property type="match status" value="1"/>
</dbReference>